<evidence type="ECO:0000256" key="2">
    <source>
        <dbReference type="SAM" id="Phobius"/>
    </source>
</evidence>
<gene>
    <name evidence="3" type="ORF">UFOPK2996_00846</name>
    <name evidence="4" type="ORF">UFOPK3974_00878</name>
</gene>
<dbReference type="EMBL" id="CAFBOR010000116">
    <property type="protein sequence ID" value="CAB4989949.1"/>
    <property type="molecule type" value="Genomic_DNA"/>
</dbReference>
<keyword evidence="2" id="KW-0812">Transmembrane</keyword>
<sequence>MAKRQKIITPRTRGNSAQINLRIAAALLLGIGIFIAVIAGLLLPAEVTHNDLSFAGGKGIYVYADYLRQPISVAGTVTTTFNWLFFFLIFAPFLISSAILFSGSEVSGAVARRTRTRSSSSSTEPDGT</sequence>
<dbReference type="EMBL" id="CAFAAH010000103">
    <property type="protein sequence ID" value="CAB4797013.1"/>
    <property type="molecule type" value="Genomic_DNA"/>
</dbReference>
<keyword evidence="2" id="KW-1133">Transmembrane helix</keyword>
<feature type="region of interest" description="Disordered" evidence="1">
    <location>
        <begin position="105"/>
        <end position="128"/>
    </location>
</feature>
<accession>A0A6J6XMH1</accession>
<feature type="transmembrane region" description="Helical" evidence="2">
    <location>
        <begin position="21"/>
        <end position="43"/>
    </location>
</feature>
<proteinExistence type="predicted"/>
<evidence type="ECO:0000313" key="3">
    <source>
        <dbReference type="EMBL" id="CAB4797013.1"/>
    </source>
</evidence>
<feature type="compositionally biased region" description="Low complexity" evidence="1">
    <location>
        <begin position="117"/>
        <end position="128"/>
    </location>
</feature>
<dbReference type="AlphaFoldDB" id="A0A6J6XMH1"/>
<feature type="transmembrane region" description="Helical" evidence="2">
    <location>
        <begin position="83"/>
        <end position="103"/>
    </location>
</feature>
<protein>
    <submittedName>
        <fullName evidence="3">Unannotated protein</fullName>
    </submittedName>
</protein>
<keyword evidence="2" id="KW-0472">Membrane</keyword>
<evidence type="ECO:0000256" key="1">
    <source>
        <dbReference type="SAM" id="MobiDB-lite"/>
    </source>
</evidence>
<organism evidence="3">
    <name type="scientific">freshwater metagenome</name>
    <dbReference type="NCBI Taxonomy" id="449393"/>
    <lineage>
        <taxon>unclassified sequences</taxon>
        <taxon>metagenomes</taxon>
        <taxon>ecological metagenomes</taxon>
    </lineage>
</organism>
<evidence type="ECO:0000313" key="4">
    <source>
        <dbReference type="EMBL" id="CAB4989949.1"/>
    </source>
</evidence>
<name>A0A6J6XMH1_9ZZZZ</name>
<reference evidence="3" key="1">
    <citation type="submission" date="2020-05" db="EMBL/GenBank/DDBJ databases">
        <authorList>
            <person name="Chiriac C."/>
            <person name="Salcher M."/>
            <person name="Ghai R."/>
            <person name="Kavagutti S V."/>
        </authorList>
    </citation>
    <scope>NUCLEOTIDE SEQUENCE</scope>
</reference>